<feature type="transmembrane region" description="Helical" evidence="1">
    <location>
        <begin position="120"/>
        <end position="139"/>
    </location>
</feature>
<accession>A0ABU9KD69</accession>
<keyword evidence="1" id="KW-0812">Transmembrane</keyword>
<keyword evidence="1" id="KW-1133">Transmembrane helix</keyword>
<dbReference type="InterPro" id="IPR023804">
    <property type="entry name" value="DUF3792_TM"/>
</dbReference>
<dbReference type="Proteomes" id="UP001389717">
    <property type="component" value="Unassembled WGS sequence"/>
</dbReference>
<keyword evidence="1" id="KW-0472">Membrane</keyword>
<name>A0ABU9KD69_9BACI</name>
<feature type="transmembrane region" description="Helical" evidence="1">
    <location>
        <begin position="88"/>
        <end position="108"/>
    </location>
</feature>
<protein>
    <submittedName>
        <fullName evidence="2">TIGR04086 family membrane protein</fullName>
    </submittedName>
</protein>
<gene>
    <name evidence="2" type="ORF">AAEO50_16975</name>
</gene>
<sequence length="146" mass="15717">MLVLVKNLLREGRKGRTIIEAKKIGGAVLYGTLTIFLIAVVASLVFSLILRFTELTESSISLFVTIISFLALFIGGFMSGGKGKIKGWMLGGTTGLIYTLIVFLFQYLGYDSLFSLEQMVYHGCYILTAMMGGILGVNLSGGPSGD</sequence>
<keyword evidence="3" id="KW-1185">Reference proteome</keyword>
<dbReference type="Pfam" id="PF12670">
    <property type="entry name" value="DUF3792"/>
    <property type="match status" value="1"/>
</dbReference>
<feature type="transmembrane region" description="Helical" evidence="1">
    <location>
        <begin position="27"/>
        <end position="50"/>
    </location>
</feature>
<dbReference type="EMBL" id="JBBYAF010000039">
    <property type="protein sequence ID" value="MEL3973978.1"/>
    <property type="molecule type" value="Genomic_DNA"/>
</dbReference>
<evidence type="ECO:0000313" key="3">
    <source>
        <dbReference type="Proteomes" id="UP001389717"/>
    </source>
</evidence>
<feature type="transmembrane region" description="Helical" evidence="1">
    <location>
        <begin position="62"/>
        <end position="81"/>
    </location>
</feature>
<evidence type="ECO:0000256" key="1">
    <source>
        <dbReference type="SAM" id="Phobius"/>
    </source>
</evidence>
<proteinExistence type="predicted"/>
<comment type="caution">
    <text evidence="2">The sequence shown here is derived from an EMBL/GenBank/DDBJ whole genome shotgun (WGS) entry which is preliminary data.</text>
</comment>
<reference evidence="2 3" key="1">
    <citation type="submission" date="2024-04" db="EMBL/GenBank/DDBJ databases">
        <title>Bacillus oryzaecorticis sp. nov., a moderately halophilic bacterium isolated from rice husks.</title>
        <authorList>
            <person name="Zhu H.-S."/>
        </authorList>
    </citation>
    <scope>NUCLEOTIDE SEQUENCE [LARGE SCALE GENOMIC DNA]</scope>
    <source>
        <strain evidence="2 3">ZC255</strain>
    </source>
</reference>
<evidence type="ECO:0000313" key="2">
    <source>
        <dbReference type="EMBL" id="MEL3973978.1"/>
    </source>
</evidence>
<organism evidence="2 3">
    <name type="scientific">Rossellomorea oryzaecorticis</name>
    <dbReference type="NCBI Taxonomy" id="1396505"/>
    <lineage>
        <taxon>Bacteria</taxon>
        <taxon>Bacillati</taxon>
        <taxon>Bacillota</taxon>
        <taxon>Bacilli</taxon>
        <taxon>Bacillales</taxon>
        <taxon>Bacillaceae</taxon>
        <taxon>Rossellomorea</taxon>
    </lineage>
</organism>
<dbReference type="RefSeq" id="WP_341985496.1">
    <property type="nucleotide sequence ID" value="NZ_JBBYAF010000039.1"/>
</dbReference>
<dbReference type="NCBIfam" id="TIGR04086">
    <property type="entry name" value="TIGR04086_membr"/>
    <property type="match status" value="1"/>
</dbReference>